<feature type="compositionally biased region" description="Basic and acidic residues" evidence="7">
    <location>
        <begin position="22"/>
        <end position="38"/>
    </location>
</feature>
<keyword evidence="4 5" id="KW-0653">Protein transport</keyword>
<dbReference type="InterPro" id="IPR002652">
    <property type="entry name" value="Importin-a_IBB"/>
</dbReference>
<organism evidence="9">
    <name type="scientific">Phaeomonas parva</name>
    <dbReference type="NCBI Taxonomy" id="124430"/>
    <lineage>
        <taxon>Eukaryota</taxon>
        <taxon>Sar</taxon>
        <taxon>Stramenopiles</taxon>
        <taxon>Ochrophyta</taxon>
        <taxon>Pinguiophyceae</taxon>
        <taxon>Pinguiochrysidales</taxon>
        <taxon>Pinguiochrysidaceae</taxon>
        <taxon>Phaeomonas</taxon>
    </lineage>
</organism>
<protein>
    <recommendedName>
        <fullName evidence="5">Importin subunit alpha</fullName>
    </recommendedName>
</protein>
<dbReference type="InterPro" id="IPR032413">
    <property type="entry name" value="Arm_3"/>
</dbReference>
<dbReference type="Gene3D" id="1.20.5.690">
    <property type="entry name" value="Importin-alpha, importin-beta-binding domain"/>
    <property type="match status" value="1"/>
</dbReference>
<dbReference type="GO" id="GO:0061608">
    <property type="term" value="F:nuclear import signal receptor activity"/>
    <property type="evidence" value="ECO:0007669"/>
    <property type="project" value="InterPro"/>
</dbReference>
<evidence type="ECO:0000256" key="2">
    <source>
        <dbReference type="ARBA" id="ARBA00022448"/>
    </source>
</evidence>
<dbReference type="Pfam" id="PF00514">
    <property type="entry name" value="Arm"/>
    <property type="match status" value="5"/>
</dbReference>
<feature type="compositionally biased region" description="Pro residues" evidence="7">
    <location>
        <begin position="48"/>
        <end position="62"/>
    </location>
</feature>
<evidence type="ECO:0000256" key="7">
    <source>
        <dbReference type="SAM" id="MobiDB-lite"/>
    </source>
</evidence>
<dbReference type="AlphaFoldDB" id="A0A7S1XWA2"/>
<evidence type="ECO:0000256" key="3">
    <source>
        <dbReference type="ARBA" id="ARBA00022737"/>
    </source>
</evidence>
<dbReference type="SUPFAM" id="SSF48371">
    <property type="entry name" value="ARM repeat"/>
    <property type="match status" value="1"/>
</dbReference>
<feature type="region of interest" description="Disordered" evidence="7">
    <location>
        <begin position="1"/>
        <end position="69"/>
    </location>
</feature>
<feature type="repeat" description="ARM" evidence="6">
    <location>
        <begin position="157"/>
        <end position="185"/>
    </location>
</feature>
<proteinExistence type="inferred from homology"/>
<evidence type="ECO:0000256" key="5">
    <source>
        <dbReference type="PIRNR" id="PIRNR005673"/>
    </source>
</evidence>
<dbReference type="InterPro" id="IPR016024">
    <property type="entry name" value="ARM-type_fold"/>
</dbReference>
<name>A0A7S1XWA2_9STRA</name>
<keyword evidence="3" id="KW-0677">Repeat</keyword>
<dbReference type="PROSITE" id="PS51214">
    <property type="entry name" value="IBB"/>
    <property type="match status" value="1"/>
</dbReference>
<accession>A0A7S1XWA2</accession>
<dbReference type="InterPro" id="IPR036975">
    <property type="entry name" value="Importin-a_IBB_sf"/>
</dbReference>
<dbReference type="PIRSF" id="PIRSF005673">
    <property type="entry name" value="Importin_alpha"/>
    <property type="match status" value="1"/>
</dbReference>
<dbReference type="Pfam" id="PF01749">
    <property type="entry name" value="IBB"/>
    <property type="match status" value="1"/>
</dbReference>
<dbReference type="GO" id="GO:0006606">
    <property type="term" value="P:protein import into nucleus"/>
    <property type="evidence" value="ECO:0007669"/>
    <property type="project" value="InterPro"/>
</dbReference>
<evidence type="ECO:0000256" key="1">
    <source>
        <dbReference type="ARBA" id="ARBA00010394"/>
    </source>
</evidence>
<dbReference type="PANTHER" id="PTHR23316">
    <property type="entry name" value="IMPORTIN ALPHA"/>
    <property type="match status" value="1"/>
</dbReference>
<dbReference type="PROSITE" id="PS50176">
    <property type="entry name" value="ARM_REPEAT"/>
    <property type="match status" value="1"/>
</dbReference>
<evidence type="ECO:0000313" key="9">
    <source>
        <dbReference type="EMBL" id="CAD9266488.1"/>
    </source>
</evidence>
<dbReference type="InterPro" id="IPR024931">
    <property type="entry name" value="Importin_alpha"/>
</dbReference>
<evidence type="ECO:0000256" key="4">
    <source>
        <dbReference type="ARBA" id="ARBA00022927"/>
    </source>
</evidence>
<gene>
    <name evidence="9" type="ORF">PPAR1163_LOCUS24914</name>
</gene>
<dbReference type="SMART" id="SM00185">
    <property type="entry name" value="ARM"/>
    <property type="match status" value="8"/>
</dbReference>
<comment type="similarity">
    <text evidence="1 5">Belongs to the importin alpha family.</text>
</comment>
<evidence type="ECO:0000259" key="8">
    <source>
        <dbReference type="PROSITE" id="PS51214"/>
    </source>
</evidence>
<dbReference type="Pfam" id="PF16186">
    <property type="entry name" value="Arm_3"/>
    <property type="match status" value="1"/>
</dbReference>
<dbReference type="InterPro" id="IPR011989">
    <property type="entry name" value="ARM-like"/>
</dbReference>
<dbReference type="InterPro" id="IPR000225">
    <property type="entry name" value="Armadillo"/>
</dbReference>
<dbReference type="EMBL" id="HBGJ01039585">
    <property type="protein sequence ID" value="CAD9266488.1"/>
    <property type="molecule type" value="Transcribed_RNA"/>
</dbReference>
<sequence length="548" mass="59202">MERRKADFKKGVSQTDARRRRGETSVRIRKNKREEGLQKRRAMMTDVAPPPAADGVTPPPVPTTSTELRPVSSDIPRYAAELDSSDPVVVRAAVRAFRRLLSAESKPPVLEVMEAGVLPKLCAFLGVIDDPELLFEAAWALTNIASTDYTNVVVDGGAVEPLVELLMHYAPNVREQAAWCLGNVAGDSTRFRDFVLKHNALQPLLVNIMNPASPSLLRNTTWALSNCCRGKPTPDLDAVSPAVAVLKGLLETCQDPDVLMDACWALSYVSDGNDARIEAVVSSGVVPFLVRAVAMDNTKVVVPALRTLGNIVSGSDTQTQAAIDSGVLQVAPKLLTVWSQKNILKETCWMLSNIAAGNKAQVAELCAVDGLAKIVIAHMDAAHVWDVRKEACWVVANVGSSGSPKDVQLMVEEGAIYQLCQFLDFQDARLTQVVLDGLESMLRVGREVGEEEKFATLVDEAGGLDKLEGLQEHQDETIYNKAVNIIETYFNDADEVEDENLAPAVQGNSFAFGLNQVPDAAAAPQGGKGLTFDFGVPSEVPAAPLFQF</sequence>
<reference evidence="9" key="1">
    <citation type="submission" date="2021-01" db="EMBL/GenBank/DDBJ databases">
        <authorList>
            <person name="Corre E."/>
            <person name="Pelletier E."/>
            <person name="Niang G."/>
            <person name="Scheremetjew M."/>
            <person name="Finn R."/>
            <person name="Kale V."/>
            <person name="Holt S."/>
            <person name="Cochrane G."/>
            <person name="Meng A."/>
            <person name="Brown T."/>
            <person name="Cohen L."/>
        </authorList>
    </citation>
    <scope>NUCLEOTIDE SEQUENCE</scope>
    <source>
        <strain evidence="9">CCMP2877</strain>
    </source>
</reference>
<feature type="domain" description="IBB" evidence="8">
    <location>
        <begin position="1"/>
        <end position="50"/>
    </location>
</feature>
<dbReference type="Gene3D" id="1.25.10.10">
    <property type="entry name" value="Leucine-rich Repeat Variant"/>
    <property type="match status" value="1"/>
</dbReference>
<dbReference type="GO" id="GO:0005737">
    <property type="term" value="C:cytoplasm"/>
    <property type="evidence" value="ECO:0007669"/>
    <property type="project" value="InterPro"/>
</dbReference>
<feature type="compositionally biased region" description="Basic and acidic residues" evidence="7">
    <location>
        <begin position="1"/>
        <end position="10"/>
    </location>
</feature>
<evidence type="ECO:0000256" key="6">
    <source>
        <dbReference type="PROSITE-ProRule" id="PRU00259"/>
    </source>
</evidence>
<keyword evidence="2 5" id="KW-0813">Transport</keyword>